<evidence type="ECO:0000313" key="1">
    <source>
        <dbReference type="EMBL" id="MPC59551.1"/>
    </source>
</evidence>
<protein>
    <submittedName>
        <fullName evidence="1">Uncharacterized protein</fullName>
    </submittedName>
</protein>
<organism evidence="1 2">
    <name type="scientific">Portunus trituberculatus</name>
    <name type="common">Swimming crab</name>
    <name type="synonym">Neptunus trituberculatus</name>
    <dbReference type="NCBI Taxonomy" id="210409"/>
    <lineage>
        <taxon>Eukaryota</taxon>
        <taxon>Metazoa</taxon>
        <taxon>Ecdysozoa</taxon>
        <taxon>Arthropoda</taxon>
        <taxon>Crustacea</taxon>
        <taxon>Multicrustacea</taxon>
        <taxon>Malacostraca</taxon>
        <taxon>Eumalacostraca</taxon>
        <taxon>Eucarida</taxon>
        <taxon>Decapoda</taxon>
        <taxon>Pleocyemata</taxon>
        <taxon>Brachyura</taxon>
        <taxon>Eubrachyura</taxon>
        <taxon>Portunoidea</taxon>
        <taxon>Portunidae</taxon>
        <taxon>Portuninae</taxon>
        <taxon>Portunus</taxon>
    </lineage>
</organism>
<comment type="caution">
    <text evidence="1">The sequence shown here is derived from an EMBL/GenBank/DDBJ whole genome shotgun (WGS) entry which is preliminary data.</text>
</comment>
<proteinExistence type="predicted"/>
<evidence type="ECO:0000313" key="2">
    <source>
        <dbReference type="Proteomes" id="UP000324222"/>
    </source>
</evidence>
<dbReference type="AlphaFoldDB" id="A0A5B7GHH8"/>
<accession>A0A5B7GHH8</accession>
<dbReference type="EMBL" id="VSRR010016666">
    <property type="protein sequence ID" value="MPC59551.1"/>
    <property type="molecule type" value="Genomic_DNA"/>
</dbReference>
<keyword evidence="2" id="KW-1185">Reference proteome</keyword>
<reference evidence="1 2" key="1">
    <citation type="submission" date="2019-05" db="EMBL/GenBank/DDBJ databases">
        <title>Another draft genome of Portunus trituberculatus and its Hox gene families provides insights of decapod evolution.</title>
        <authorList>
            <person name="Jeong J.-H."/>
            <person name="Song I."/>
            <person name="Kim S."/>
            <person name="Choi T."/>
            <person name="Kim D."/>
            <person name="Ryu S."/>
            <person name="Kim W."/>
        </authorList>
    </citation>
    <scope>NUCLEOTIDE SEQUENCE [LARGE SCALE GENOMIC DNA]</scope>
    <source>
        <tissue evidence="1">Muscle</tissue>
    </source>
</reference>
<sequence>MHPNCDSLQLLVRFVNHKNLHKPSGQGTDSGARRSW</sequence>
<name>A0A5B7GHH8_PORTR</name>
<gene>
    <name evidence="1" type="ORF">E2C01_053575</name>
</gene>
<dbReference type="Proteomes" id="UP000324222">
    <property type="component" value="Unassembled WGS sequence"/>
</dbReference>